<sequence>MADARQRRADTHAAGRRSGQLARLGVMPTHLIFHFPCFVARTHCNSHPNMSSSSSSSSLTPGLRVRNPQQQQQQQQLLTEAHALVAVYNARQPENQSTLQHSEQTVLRIASLLALFDPTNAHRHPKTTMESLDGPMCRNIRLLGQRATQLLARLDHMARESDSVRRLHEKERRRANGDDDNNCFCCFIILIVVIFVVLVLVGVAGTRRQQSREARDPRYARHLY</sequence>
<feature type="region of interest" description="Disordered" evidence="1">
    <location>
        <begin position="47"/>
        <end position="74"/>
    </location>
</feature>
<accession>A0ABR1XFE3</accession>
<gene>
    <name evidence="3" type="ORF">IWX90DRAFT_87639</name>
</gene>
<evidence type="ECO:0000313" key="3">
    <source>
        <dbReference type="EMBL" id="KAK8152110.1"/>
    </source>
</evidence>
<protein>
    <submittedName>
        <fullName evidence="3">Uncharacterized protein</fullName>
    </submittedName>
</protein>
<dbReference type="EMBL" id="JBBWUH010000015">
    <property type="protein sequence ID" value="KAK8152110.1"/>
    <property type="molecule type" value="Genomic_DNA"/>
</dbReference>
<proteinExistence type="predicted"/>
<evidence type="ECO:0000256" key="2">
    <source>
        <dbReference type="SAM" id="Phobius"/>
    </source>
</evidence>
<comment type="caution">
    <text evidence="3">The sequence shown here is derived from an EMBL/GenBank/DDBJ whole genome shotgun (WGS) entry which is preliminary data.</text>
</comment>
<evidence type="ECO:0000313" key="4">
    <source>
        <dbReference type="Proteomes" id="UP001456524"/>
    </source>
</evidence>
<keyword evidence="2" id="KW-1133">Transmembrane helix</keyword>
<evidence type="ECO:0000256" key="1">
    <source>
        <dbReference type="SAM" id="MobiDB-lite"/>
    </source>
</evidence>
<reference evidence="3 4" key="1">
    <citation type="journal article" date="2022" name="G3 (Bethesda)">
        <title>Enemy or ally: a genomic approach to elucidate the lifestyle of Phyllosticta citrichinaensis.</title>
        <authorList>
            <person name="Buijs V.A."/>
            <person name="Groenewald J.Z."/>
            <person name="Haridas S."/>
            <person name="LaButti K.M."/>
            <person name="Lipzen A."/>
            <person name="Martin F.M."/>
            <person name="Barry K."/>
            <person name="Grigoriev I.V."/>
            <person name="Crous P.W."/>
            <person name="Seidl M.F."/>
        </authorList>
    </citation>
    <scope>NUCLEOTIDE SEQUENCE [LARGE SCALE GENOMIC DNA]</scope>
    <source>
        <strain evidence="3 4">CBS 129764</strain>
    </source>
</reference>
<feature type="transmembrane region" description="Helical" evidence="2">
    <location>
        <begin position="187"/>
        <end position="205"/>
    </location>
</feature>
<keyword evidence="4" id="KW-1185">Reference proteome</keyword>
<organism evidence="3 4">
    <name type="scientific">Phyllosticta citrichinensis</name>
    <dbReference type="NCBI Taxonomy" id="1130410"/>
    <lineage>
        <taxon>Eukaryota</taxon>
        <taxon>Fungi</taxon>
        <taxon>Dikarya</taxon>
        <taxon>Ascomycota</taxon>
        <taxon>Pezizomycotina</taxon>
        <taxon>Dothideomycetes</taxon>
        <taxon>Dothideomycetes incertae sedis</taxon>
        <taxon>Botryosphaeriales</taxon>
        <taxon>Phyllostictaceae</taxon>
        <taxon>Phyllosticta</taxon>
    </lineage>
</organism>
<name>A0ABR1XFE3_9PEZI</name>
<dbReference type="Proteomes" id="UP001456524">
    <property type="component" value="Unassembled WGS sequence"/>
</dbReference>
<keyword evidence="2" id="KW-0812">Transmembrane</keyword>
<keyword evidence="2" id="KW-0472">Membrane</keyword>